<dbReference type="RefSeq" id="WP_154367974.1">
    <property type="nucleotide sequence ID" value="NZ_WKJH01000022.1"/>
</dbReference>
<dbReference type="Proteomes" id="UP000443153">
    <property type="component" value="Unassembled WGS sequence"/>
</dbReference>
<evidence type="ECO:0000313" key="1">
    <source>
        <dbReference type="EMBL" id="MRX65255.1"/>
    </source>
</evidence>
<comment type="caution">
    <text evidence="1">The sequence shown here is derived from an EMBL/GenBank/DDBJ whole genome shotgun (WGS) entry which is preliminary data.</text>
</comment>
<evidence type="ECO:0000313" key="2">
    <source>
        <dbReference type="Proteomes" id="UP000443153"/>
    </source>
</evidence>
<dbReference type="AlphaFoldDB" id="A0A6I2MRU0"/>
<protein>
    <submittedName>
        <fullName evidence="1">DUF2851 family protein</fullName>
    </submittedName>
</protein>
<name>A0A6I2MRU0_9FLAO</name>
<dbReference type="InterPro" id="IPR021272">
    <property type="entry name" value="DUF2851"/>
</dbReference>
<dbReference type="OrthoDB" id="1005072at2"/>
<sequence>MREDLLHFIWKYKKLQLQHLATSQNETIEILDVGTHNQKSGPDFFNAKLKINGQLWAGNVEIHINSSDWYAHHHEKDVNYENVILHVVWNHDLEVHRRDNTLIPTLELNRYVSEDILKSYSDLFDKRRAKFVNCENGISKVDEFTKANWLERLYIERLEQKSILIHSLLESSKNDWEKVLFCLLLKNFGLNVNATSFLSIAQTLDFSVVRKLQRNPMQLESALLGLAGLLANDEVIDPYYITLQKEYGYLSKKFGFNPQGVQKPEFFKLRPANFPTIRLSQLANLYERHQNLFHKLILTESLDDLYVIFEISASSYWDDHFTFGKLSKKSKKKLTKSFIDLLIINTVLPLRFCYAQNQGKDGVDVVFSIVEKIKKEENRVVDKFNKLGLGVRSSGESQAALQLYNEYCTKNKCLQCAIGSNLLHGNI</sequence>
<gene>
    <name evidence="1" type="ORF">GJ691_13910</name>
</gene>
<dbReference type="EMBL" id="WKJH01000022">
    <property type="protein sequence ID" value="MRX65255.1"/>
    <property type="molecule type" value="Genomic_DNA"/>
</dbReference>
<accession>A0A6I2MRU0</accession>
<proteinExistence type="predicted"/>
<reference evidence="1 2" key="1">
    <citation type="submission" date="2019-11" db="EMBL/GenBank/DDBJ databases">
        <title>Maribacter lutea sp. nov., a marine bacterium isolated from intertidal sand.</title>
        <authorList>
            <person name="Liu A."/>
        </authorList>
    </citation>
    <scope>NUCLEOTIDE SEQUENCE [LARGE SCALE GENOMIC DNA]</scope>
    <source>
        <strain evidence="1 2">RZ05</strain>
    </source>
</reference>
<dbReference type="Pfam" id="PF11013">
    <property type="entry name" value="DUF2851"/>
    <property type="match status" value="1"/>
</dbReference>
<keyword evidence="2" id="KW-1185">Reference proteome</keyword>
<organism evidence="1 2">
    <name type="scientific">Maribacter luteus</name>
    <dbReference type="NCBI Taxonomy" id="2594478"/>
    <lineage>
        <taxon>Bacteria</taxon>
        <taxon>Pseudomonadati</taxon>
        <taxon>Bacteroidota</taxon>
        <taxon>Flavobacteriia</taxon>
        <taxon>Flavobacteriales</taxon>
        <taxon>Flavobacteriaceae</taxon>
        <taxon>Maribacter</taxon>
    </lineage>
</organism>